<dbReference type="KEGG" id="fku:FGKAn22_14610"/>
<evidence type="ECO:0000259" key="1">
    <source>
        <dbReference type="SMART" id="SM00382"/>
    </source>
</evidence>
<protein>
    <submittedName>
        <fullName evidence="2">ATPase AAA</fullName>
    </submittedName>
</protein>
<keyword evidence="3" id="KW-1185">Reference proteome</keyword>
<reference evidence="2 3" key="1">
    <citation type="submission" date="2019-03" db="EMBL/GenBank/DDBJ databases">
        <title>Complete genome sequence of Ferrigenium kumadai strain An22, a microaerophilic iron-oxidizing bacterium isolated from a paddy field soil.</title>
        <authorList>
            <person name="Watanabe T."/>
            <person name="Asakawa S."/>
        </authorList>
    </citation>
    <scope>NUCLEOTIDE SEQUENCE [LARGE SCALE GENOMIC DNA]</scope>
    <source>
        <strain evidence="2 3">An22</strain>
    </source>
</reference>
<dbReference type="RefSeq" id="WP_212785009.1">
    <property type="nucleotide sequence ID" value="NZ_AP019536.1"/>
</dbReference>
<dbReference type="AlphaFoldDB" id="A0AAN1VZT3"/>
<dbReference type="Proteomes" id="UP001319121">
    <property type="component" value="Chromosome"/>
</dbReference>
<sequence>MFSTIGELLVRESVISMAQLNEALSHQKQHGGRLGDSLVALGYISPVELKQFFNTVPPVPLKINQTGLSTTLLTDLLLKTAYFDGGTFSLGPMSKNMCLPMGVVDELTELARNDSLVAIKSAAGYNRATHVFELTSQGRKRANEALEQSQYAGAAPVPIKFYSIMTAHQTVRQIEIDEAWIRQALSHLVVDDDLLHRLGPAFNSGRSIFMYGPPGTGKSSISESLARALTSTVYIPYAVEVGGQVIRLFDPAIHIPADEPAEESSLLDLEAGHKHDPRWRLCRRPVAMVGGELTLESLDLDFDPVNKFYEAPIHMKAANGFFILDDFGRQQVPPRQLLNRWIVPLERGTDFLSLHTGKKFEIPFDQVTVFCTNLKPSELVDEAFLRRIRHKVRINYQTEEQFYEILKRVCNQQGITYTDAAARYLVDTYYRKVKRAMVGSHPRDLVEQIIDRARFMKVHPELTPETIDAASANYFVDMDA</sequence>
<gene>
    <name evidence="2" type="ORF">FGKAn22_14610</name>
</gene>
<proteinExistence type="predicted"/>
<dbReference type="InterPro" id="IPR037257">
    <property type="entry name" value="T2SS_E_N_sf"/>
</dbReference>
<organism evidence="2 3">
    <name type="scientific">Ferrigenium kumadai</name>
    <dbReference type="NCBI Taxonomy" id="1682490"/>
    <lineage>
        <taxon>Bacteria</taxon>
        <taxon>Pseudomonadati</taxon>
        <taxon>Pseudomonadota</taxon>
        <taxon>Betaproteobacteria</taxon>
        <taxon>Nitrosomonadales</taxon>
        <taxon>Gallionellaceae</taxon>
        <taxon>Ferrigenium</taxon>
    </lineage>
</organism>
<dbReference type="EMBL" id="AP019536">
    <property type="protein sequence ID" value="BBI99768.1"/>
    <property type="molecule type" value="Genomic_DNA"/>
</dbReference>
<dbReference type="SMART" id="SM00382">
    <property type="entry name" value="AAA"/>
    <property type="match status" value="1"/>
</dbReference>
<name>A0AAN1VZT3_9PROT</name>
<dbReference type="SUPFAM" id="SSF160246">
    <property type="entry name" value="EspE N-terminal domain-like"/>
    <property type="match status" value="1"/>
</dbReference>
<evidence type="ECO:0000313" key="3">
    <source>
        <dbReference type="Proteomes" id="UP001319121"/>
    </source>
</evidence>
<dbReference type="InterPro" id="IPR027417">
    <property type="entry name" value="P-loop_NTPase"/>
</dbReference>
<dbReference type="InterPro" id="IPR003593">
    <property type="entry name" value="AAA+_ATPase"/>
</dbReference>
<feature type="domain" description="AAA+ ATPase" evidence="1">
    <location>
        <begin position="204"/>
        <end position="398"/>
    </location>
</feature>
<evidence type="ECO:0000313" key="2">
    <source>
        <dbReference type="EMBL" id="BBI99768.1"/>
    </source>
</evidence>
<dbReference type="Gene3D" id="3.40.50.300">
    <property type="entry name" value="P-loop containing nucleotide triphosphate hydrolases"/>
    <property type="match status" value="1"/>
</dbReference>
<dbReference type="SUPFAM" id="SSF52540">
    <property type="entry name" value="P-loop containing nucleoside triphosphate hydrolases"/>
    <property type="match status" value="1"/>
</dbReference>
<accession>A0AAN1VZT3</accession>